<comment type="caution">
    <text evidence="2">The sequence shown here is derived from an EMBL/GenBank/DDBJ whole genome shotgun (WGS) entry which is preliminary data.</text>
</comment>
<evidence type="ECO:0008006" key="4">
    <source>
        <dbReference type="Google" id="ProtNLM"/>
    </source>
</evidence>
<dbReference type="RefSeq" id="WP_025296544.1">
    <property type="nucleotide sequence ID" value="NZ_CP097247.1"/>
</dbReference>
<protein>
    <recommendedName>
        <fullName evidence="4">DUF4381 domain-containing protein</fullName>
    </recommendedName>
</protein>
<reference evidence="2 3" key="1">
    <citation type="submission" date="2024-01" db="EMBL/GenBank/DDBJ databases">
        <title>Genomic analysis and antimicrobial resistance profiles of Trueperella pyogenes isolated from domestic and wild animals.</title>
        <authorList>
            <person name="Magossi G."/>
            <person name="Gzyl K.E."/>
            <person name="Holman D.B."/>
            <person name="Amat S."/>
        </authorList>
    </citation>
    <scope>NUCLEOTIDE SEQUENCE [LARGE SCALE GENOMIC DNA]</scope>
    <source>
        <strain evidence="2 3">1494</strain>
    </source>
</reference>
<keyword evidence="1" id="KW-0472">Membrane</keyword>
<evidence type="ECO:0000256" key="1">
    <source>
        <dbReference type="SAM" id="Phobius"/>
    </source>
</evidence>
<keyword evidence="1" id="KW-0812">Transmembrane</keyword>
<sequence length="151" mass="17108">MRDQLIAPAGPATAWWVIFVVSLVAFAGVVGFAAWYWRYEPTPRVKVAPVQASDRQRWVARIDDVVARHPSETPEQVRALYLALAAELRAMLGERSRADLSCWQVSQLRQVREFREVADVIGSWEEPSFSAQPHASAQLAQEQAYRVVMAW</sequence>
<gene>
    <name evidence="2" type="ORF">V3M73_09940</name>
</gene>
<feature type="transmembrane region" description="Helical" evidence="1">
    <location>
        <begin position="12"/>
        <end position="37"/>
    </location>
</feature>
<proteinExistence type="predicted"/>
<dbReference type="Proteomes" id="UP001555100">
    <property type="component" value="Unassembled WGS sequence"/>
</dbReference>
<name>A0ABV3NDN2_9ACTO</name>
<dbReference type="EMBL" id="JBAGNM010000017">
    <property type="protein sequence ID" value="MEW6955334.1"/>
    <property type="molecule type" value="Genomic_DNA"/>
</dbReference>
<organism evidence="2 3">
    <name type="scientific">Trueperella pyogenes</name>
    <dbReference type="NCBI Taxonomy" id="1661"/>
    <lineage>
        <taxon>Bacteria</taxon>
        <taxon>Bacillati</taxon>
        <taxon>Actinomycetota</taxon>
        <taxon>Actinomycetes</taxon>
        <taxon>Actinomycetales</taxon>
        <taxon>Actinomycetaceae</taxon>
        <taxon>Trueperella</taxon>
    </lineage>
</organism>
<keyword evidence="1" id="KW-1133">Transmembrane helix</keyword>
<keyword evidence="3" id="KW-1185">Reference proteome</keyword>
<evidence type="ECO:0000313" key="3">
    <source>
        <dbReference type="Proteomes" id="UP001555100"/>
    </source>
</evidence>
<evidence type="ECO:0000313" key="2">
    <source>
        <dbReference type="EMBL" id="MEW6955334.1"/>
    </source>
</evidence>
<accession>A0ABV3NDN2</accession>